<organism evidence="1">
    <name type="scientific">termite gut metagenome</name>
    <dbReference type="NCBI Taxonomy" id="433724"/>
    <lineage>
        <taxon>unclassified sequences</taxon>
        <taxon>metagenomes</taxon>
        <taxon>organismal metagenomes</taxon>
    </lineage>
</organism>
<dbReference type="EMBL" id="SNRY01000340">
    <property type="protein sequence ID" value="KAA6342201.1"/>
    <property type="molecule type" value="Genomic_DNA"/>
</dbReference>
<reference evidence="1" key="1">
    <citation type="submission" date="2019-03" db="EMBL/GenBank/DDBJ databases">
        <title>Single cell metagenomics reveals metabolic interactions within the superorganism composed of flagellate Streblomastix strix and complex community of Bacteroidetes bacteria on its surface.</title>
        <authorList>
            <person name="Treitli S.C."/>
            <person name="Kolisko M."/>
            <person name="Husnik F."/>
            <person name="Keeling P."/>
            <person name="Hampl V."/>
        </authorList>
    </citation>
    <scope>NUCLEOTIDE SEQUENCE</scope>
    <source>
        <strain evidence="1">STM</strain>
    </source>
</reference>
<dbReference type="AlphaFoldDB" id="A0A5J4SA94"/>
<evidence type="ECO:0008006" key="2">
    <source>
        <dbReference type="Google" id="ProtNLM"/>
    </source>
</evidence>
<dbReference type="Pfam" id="PF06074">
    <property type="entry name" value="Portal_Mu"/>
    <property type="match status" value="1"/>
</dbReference>
<gene>
    <name evidence="1" type="ORF">EZS27_010055</name>
</gene>
<dbReference type="InterPro" id="IPR009279">
    <property type="entry name" value="Portal_Mu"/>
</dbReference>
<evidence type="ECO:0000313" key="1">
    <source>
        <dbReference type="EMBL" id="KAA6342201.1"/>
    </source>
</evidence>
<comment type="caution">
    <text evidence="1">The sequence shown here is derived from an EMBL/GenBank/DDBJ whole genome shotgun (WGS) entry which is preliminary data.</text>
</comment>
<proteinExistence type="predicted"/>
<name>A0A5J4SA94_9ZZZZ</name>
<accession>A0A5J4SA94</accession>
<protein>
    <recommendedName>
        <fullName evidence="2">DUF935 family protein</fullName>
    </recommendedName>
</protein>
<sequence length="414" mass="47291">MSHKKATPVYTPEMLLSMTQAQKKHVKSMTIELAQTTQYLTKKDIASWRAAWQMALNPDNPQRARLYDVYTDVDIDMHLSGCIGQRQGMVLQKAFKLSDKATGKENRELSELFEADWFKDFMKLVLDSRYWGHSLIQFGDVVSIEGKMRFENVELVPRRHVIPEFGVIVRNVGDEHQRGISYRTGKIADWCIEAGKRDDLGLLLKCSPSALSKKNMVAFWDAFGELFGMPVRIGTTSSRSDAEINKIEKMMSDMGAKAWGVFPQGTTIEFKETTRGDAFNVYDKRIDRANSEISKGILNQTMTIDSGSSLSQSEVHLEVFKNVIEADADFVRDIINNKLLPFMGMHGFPVEGYRFEWDEAVEYKPEEMRSIEQMLLSSGYEIPPSYFTDKYNIPITGKREALPVNFTRPDSFFD</sequence>